<sequence>MREEDLDWLVYCQIVAGAETGDDLAARTGQKNETIEASLVRLERYLLIERSGDTLRPLSVQESLIKCQCTYSRSLPIYIEDGVIKVKRDSG</sequence>
<name>A0A0W8FKI3_9ZZZZ</name>
<dbReference type="EMBL" id="LNQE01001066">
    <property type="protein sequence ID" value="KUG21399.1"/>
    <property type="molecule type" value="Genomic_DNA"/>
</dbReference>
<proteinExistence type="predicted"/>
<protein>
    <recommendedName>
        <fullName evidence="2">MarR family transcriptional regulator</fullName>
    </recommendedName>
</protein>
<dbReference type="AlphaFoldDB" id="A0A0W8FKI3"/>
<evidence type="ECO:0000313" key="1">
    <source>
        <dbReference type="EMBL" id="KUG21399.1"/>
    </source>
</evidence>
<accession>A0A0W8FKI3</accession>
<gene>
    <name evidence="1" type="ORF">ASZ90_008854</name>
</gene>
<organism evidence="1">
    <name type="scientific">hydrocarbon metagenome</name>
    <dbReference type="NCBI Taxonomy" id="938273"/>
    <lineage>
        <taxon>unclassified sequences</taxon>
        <taxon>metagenomes</taxon>
        <taxon>ecological metagenomes</taxon>
    </lineage>
</organism>
<evidence type="ECO:0008006" key="2">
    <source>
        <dbReference type="Google" id="ProtNLM"/>
    </source>
</evidence>
<comment type="caution">
    <text evidence="1">The sequence shown here is derived from an EMBL/GenBank/DDBJ whole genome shotgun (WGS) entry which is preliminary data.</text>
</comment>
<reference evidence="1" key="1">
    <citation type="journal article" date="2015" name="Proc. Natl. Acad. Sci. U.S.A.">
        <title>Networks of energetic and metabolic interactions define dynamics in microbial communities.</title>
        <authorList>
            <person name="Embree M."/>
            <person name="Liu J.K."/>
            <person name="Al-Bassam M.M."/>
            <person name="Zengler K."/>
        </authorList>
    </citation>
    <scope>NUCLEOTIDE SEQUENCE</scope>
</reference>